<evidence type="ECO:0000256" key="2">
    <source>
        <dbReference type="ARBA" id="ARBA00022692"/>
    </source>
</evidence>
<dbReference type="EMBL" id="JBGOGF010000007">
    <property type="protein sequence ID" value="MFA1772294.1"/>
    <property type="molecule type" value="Genomic_DNA"/>
</dbReference>
<evidence type="ECO:0000259" key="6">
    <source>
        <dbReference type="Pfam" id="PF13515"/>
    </source>
</evidence>
<gene>
    <name evidence="8" type="ORF">ACD591_13420</name>
    <name evidence="7" type="ORF">FOE74_18805</name>
</gene>
<comment type="subcellular location">
    <subcellularLocation>
        <location evidence="1">Membrane</location>
        <topology evidence="1">Multi-pass membrane protein</topology>
    </subcellularLocation>
</comment>
<feature type="transmembrane region" description="Helical" evidence="5">
    <location>
        <begin position="24"/>
        <end position="42"/>
    </location>
</feature>
<keyword evidence="3 5" id="KW-1133">Transmembrane helix</keyword>
<feature type="transmembrane region" description="Helical" evidence="5">
    <location>
        <begin position="74"/>
        <end position="94"/>
    </location>
</feature>
<comment type="caution">
    <text evidence="7">The sequence shown here is derived from an EMBL/GenBank/DDBJ whole genome shotgun (WGS) entry which is preliminary data.</text>
</comment>
<feature type="transmembrane region" description="Helical" evidence="5">
    <location>
        <begin position="243"/>
        <end position="261"/>
    </location>
</feature>
<feature type="transmembrane region" description="Helical" evidence="5">
    <location>
        <begin position="273"/>
        <end position="300"/>
    </location>
</feature>
<evidence type="ECO:0000313" key="7">
    <source>
        <dbReference type="EMBL" id="KAA6431146.1"/>
    </source>
</evidence>
<feature type="domain" description="Integral membrane bound transporter" evidence="6">
    <location>
        <begin position="205"/>
        <end position="330"/>
    </location>
</feature>
<evidence type="ECO:0000313" key="9">
    <source>
        <dbReference type="Proteomes" id="UP000323866"/>
    </source>
</evidence>
<feature type="transmembrane region" description="Helical" evidence="5">
    <location>
        <begin position="149"/>
        <end position="170"/>
    </location>
</feature>
<dbReference type="RefSeq" id="WP_149100174.1">
    <property type="nucleotide sequence ID" value="NZ_BMMG01000007.1"/>
</dbReference>
<dbReference type="Proteomes" id="UP000323866">
    <property type="component" value="Unassembled WGS sequence"/>
</dbReference>
<dbReference type="EMBL" id="VKKZ01000024">
    <property type="protein sequence ID" value="KAA6431146.1"/>
    <property type="molecule type" value="Genomic_DNA"/>
</dbReference>
<evidence type="ECO:0000313" key="8">
    <source>
        <dbReference type="EMBL" id="MFA1772294.1"/>
    </source>
</evidence>
<name>A0A5M8Q8F5_9BACT</name>
<keyword evidence="4 5" id="KW-0472">Membrane</keyword>
<feature type="transmembrane region" description="Helical" evidence="5">
    <location>
        <begin position="48"/>
        <end position="67"/>
    </location>
</feature>
<feature type="transmembrane region" description="Helical" evidence="5">
    <location>
        <begin position="191"/>
        <end position="211"/>
    </location>
</feature>
<feature type="transmembrane region" description="Helical" evidence="5">
    <location>
        <begin position="126"/>
        <end position="143"/>
    </location>
</feature>
<dbReference type="AlphaFoldDB" id="A0A5M8Q8F5"/>
<reference evidence="7 9" key="2">
    <citation type="submission" date="2019-09" db="EMBL/GenBank/DDBJ databases">
        <title>A bacterium isolated from glacier soil.</title>
        <authorList>
            <person name="Liu Q."/>
        </authorList>
    </citation>
    <scope>NUCLEOTIDE SEQUENCE [LARGE SCALE GENOMIC DNA]</scope>
    <source>
        <strain evidence="7 9">MDT1-10-3</strain>
    </source>
</reference>
<protein>
    <submittedName>
        <fullName evidence="7">FUSC family protein</fullName>
    </submittedName>
</protein>
<accession>A0A5M8Q8F5</accession>
<feature type="transmembrane region" description="Helical" evidence="5">
    <location>
        <begin position="312"/>
        <end position="335"/>
    </location>
</feature>
<reference evidence="8 10" key="3">
    <citation type="submission" date="2024-08" db="EMBL/GenBank/DDBJ databases">
        <authorList>
            <person name="Wei W."/>
        </authorList>
    </citation>
    <scope>NUCLEOTIDE SEQUENCE [LARGE SCALE GENOMIC DNA]</scope>
    <source>
        <strain evidence="8 10">XU2</strain>
    </source>
</reference>
<reference evidence="7 9" key="1">
    <citation type="submission" date="2019-07" db="EMBL/GenBank/DDBJ databases">
        <authorList>
            <person name="Qu J.-H."/>
        </authorList>
    </citation>
    <scope>NUCLEOTIDE SEQUENCE [LARGE SCALE GENOMIC DNA]</scope>
    <source>
        <strain evidence="7 9">MDT1-10-3</strain>
    </source>
</reference>
<keyword evidence="10" id="KW-1185">Reference proteome</keyword>
<evidence type="ECO:0000256" key="4">
    <source>
        <dbReference type="ARBA" id="ARBA00023136"/>
    </source>
</evidence>
<dbReference type="Proteomes" id="UP001570846">
    <property type="component" value="Unassembled WGS sequence"/>
</dbReference>
<evidence type="ECO:0000256" key="5">
    <source>
        <dbReference type="SAM" id="Phobius"/>
    </source>
</evidence>
<dbReference type="OrthoDB" id="581879at2"/>
<dbReference type="InterPro" id="IPR049453">
    <property type="entry name" value="Memb_transporter_dom"/>
</dbReference>
<feature type="transmembrane region" description="Helical" evidence="5">
    <location>
        <begin position="100"/>
        <end position="119"/>
    </location>
</feature>
<keyword evidence="2 5" id="KW-0812">Transmembrane</keyword>
<dbReference type="GO" id="GO:0016020">
    <property type="term" value="C:membrane"/>
    <property type="evidence" value="ECO:0007669"/>
    <property type="project" value="UniProtKB-SubCell"/>
</dbReference>
<organism evidence="7 9">
    <name type="scientific">Rufibacter glacialis</name>
    <dbReference type="NCBI Taxonomy" id="1259555"/>
    <lineage>
        <taxon>Bacteria</taxon>
        <taxon>Pseudomonadati</taxon>
        <taxon>Bacteroidota</taxon>
        <taxon>Cytophagia</taxon>
        <taxon>Cytophagales</taxon>
        <taxon>Hymenobacteraceae</taxon>
        <taxon>Rufibacter</taxon>
    </lineage>
</organism>
<evidence type="ECO:0000313" key="10">
    <source>
        <dbReference type="Proteomes" id="UP001570846"/>
    </source>
</evidence>
<sequence length="358" mass="39785">MENTSSGWVRRELRSLVELKETQRLWHIALLAALCVGIPLLVGYYFDALPYGILACTGGLVILYLPLTSVAHRMVTLLVCSFGFMVSFTVGISFSFHPVLSSVVLGLFALTVHWVVNFFSLRPPGNFFFIMVATIASCMPFELETIPSRVGFVGLGTMLACGLAFFYSLYITRKHPPRRPIIVRKNTYTSLFEAVIIGVFVGGSLLVGHLLPVDNPYWIPISCAAVMQGVSLQHVWQRSFHRILGTFLGMGLAWGLLLLNLTPLRVCLSIMLLQFIIEILVVRNYGLAVVFITPLTILLAEAGSAMTALPNALILARMLDIFIGSMIGALGGWFLHHEQLRTKAERQIRKTRVGFLRR</sequence>
<evidence type="ECO:0000256" key="1">
    <source>
        <dbReference type="ARBA" id="ARBA00004141"/>
    </source>
</evidence>
<evidence type="ECO:0000256" key="3">
    <source>
        <dbReference type="ARBA" id="ARBA00022989"/>
    </source>
</evidence>
<proteinExistence type="predicted"/>
<dbReference type="Pfam" id="PF13515">
    <property type="entry name" value="FUSC_2"/>
    <property type="match status" value="1"/>
</dbReference>